<dbReference type="InterPro" id="IPR011029">
    <property type="entry name" value="DEATH-like_dom_sf"/>
</dbReference>
<evidence type="ECO:0000313" key="2">
    <source>
        <dbReference type="EMBL" id="CAG2224721.1"/>
    </source>
</evidence>
<dbReference type="InterPro" id="IPR027417">
    <property type="entry name" value="P-loop_NTPase"/>
</dbReference>
<dbReference type="InterPro" id="IPR041249">
    <property type="entry name" value="HEPN_DZIP3"/>
</dbReference>
<dbReference type="EMBL" id="CAJPWZ010001817">
    <property type="protein sequence ID" value="CAG2224721.1"/>
    <property type="molecule type" value="Genomic_DNA"/>
</dbReference>
<name>A0A8S3T1B6_MYTED</name>
<keyword evidence="3" id="KW-1185">Reference proteome</keyword>
<dbReference type="OrthoDB" id="5962960at2759"/>
<dbReference type="Gene3D" id="1.10.533.10">
    <property type="entry name" value="Death Domain, Fas"/>
    <property type="match status" value="1"/>
</dbReference>
<evidence type="ECO:0000313" key="3">
    <source>
        <dbReference type="Proteomes" id="UP000683360"/>
    </source>
</evidence>
<dbReference type="SUPFAM" id="SSF52540">
    <property type="entry name" value="P-loop containing nucleoside triphosphate hydrolases"/>
    <property type="match status" value="1"/>
</dbReference>
<proteinExistence type="predicted"/>
<reference evidence="2" key="1">
    <citation type="submission" date="2021-03" db="EMBL/GenBank/DDBJ databases">
        <authorList>
            <person name="Bekaert M."/>
        </authorList>
    </citation>
    <scope>NUCLEOTIDE SEQUENCE</scope>
</reference>
<evidence type="ECO:0000259" key="1">
    <source>
        <dbReference type="PROSITE" id="PS50017"/>
    </source>
</evidence>
<feature type="domain" description="Death" evidence="1">
    <location>
        <begin position="1110"/>
        <end position="1193"/>
    </location>
</feature>
<accession>A0A8S3T1B6</accession>
<organism evidence="2 3">
    <name type="scientific">Mytilus edulis</name>
    <name type="common">Blue mussel</name>
    <dbReference type="NCBI Taxonomy" id="6550"/>
    <lineage>
        <taxon>Eukaryota</taxon>
        <taxon>Metazoa</taxon>
        <taxon>Spiralia</taxon>
        <taxon>Lophotrochozoa</taxon>
        <taxon>Mollusca</taxon>
        <taxon>Bivalvia</taxon>
        <taxon>Autobranchia</taxon>
        <taxon>Pteriomorphia</taxon>
        <taxon>Mytilida</taxon>
        <taxon>Mytiloidea</taxon>
        <taxon>Mytilidae</taxon>
        <taxon>Mytilinae</taxon>
        <taxon>Mytilus</taxon>
    </lineage>
</organism>
<dbReference type="CDD" id="cd01670">
    <property type="entry name" value="Death"/>
    <property type="match status" value="1"/>
</dbReference>
<dbReference type="Proteomes" id="UP000683360">
    <property type="component" value="Unassembled WGS sequence"/>
</dbReference>
<protein>
    <recommendedName>
        <fullName evidence="1">Death domain-containing protein</fullName>
    </recommendedName>
</protein>
<dbReference type="Pfam" id="PF18738">
    <property type="entry name" value="HEPN_DZIP3"/>
    <property type="match status" value="1"/>
</dbReference>
<comment type="caution">
    <text evidence="2">The sequence shown here is derived from an EMBL/GenBank/DDBJ whole genome shotgun (WGS) entry which is preliminary data.</text>
</comment>
<dbReference type="GO" id="GO:0007165">
    <property type="term" value="P:signal transduction"/>
    <property type="evidence" value="ECO:0007669"/>
    <property type="project" value="InterPro"/>
</dbReference>
<gene>
    <name evidence="2" type="ORF">MEDL_37890</name>
</gene>
<dbReference type="PROSITE" id="PS50017">
    <property type="entry name" value="DEATH_DOMAIN"/>
    <property type="match status" value="1"/>
</dbReference>
<dbReference type="InterPro" id="IPR000488">
    <property type="entry name" value="Death_dom"/>
</dbReference>
<sequence length="1801" mass="206208">MDCAKQRHAQLGVLILRLFPTIVQLILKDNITPGKLKRMFLDKTLNTALTDTDIGLMKLLPNMDDFTIEICYKILRFENLIGEPKCKWGNIPHETEIAIADDIQRILNASNEVITKTSEEITQMFSDSFEDNVKMIIERVDAYLDGDDCQQLYQHLHIQQISVSELLAILEDIIQKHPIKVIPSVMTTDWKTNMRELYSRTAIVITDIFPDILRDLLRSTISPQDLYKKCDTNFLNSCFSDQKTYLKTLKLKNTFSFLDIPIIYKLLRYFSLISPPSKGWGKTPDPTDNLIADDVERIRQLRFEIAHRCDANIDKNTCDALFVRFSEIGERIDIYFTGKTNYEQKVFDCRMCPMDIQMLTKYENAVKELENIKLHYNRKPINFYWGDTCEKHLMNLETMFKHEKLEASSLLDSKIFYELLETGYYISYENRLYLGGPCNAGKTSFACILTGEKIPDKWISTNGLQIYFGQNGIHLKDKKMIPLRKDMLCHTVHGKVISAINEMHNKDATPNPNVNKVEKKETVVRKSSKLKVTFTLKPVRHYILPIDSKFDQVKRQQSGAFVQCISSVEQPDKSAAKKPKISSKEKEKDTQIKIEEKDNPSSQILKSSGSSKTLNVLQEDTLRKSILDEIRNGKYNLEIAPSDLVDFGGQKAFDMTHQLFILQEGTVLLLFDGSKDLHEPLPEYPGQIISSADILLHWVDSVSTYCTEESGMHRIQFVATHSDRYQKSWGKKMPLLWVPLEKQIVDLKLRGTSILRIEEIQKLNKSNEDLMMDDEQLNYFLRTQHAIGKLVYFDQDDELAKFVIIEPSVLVNALRSFVTDEMFFPKNDTECYHILKKLQFEGMLKKNDLLKLWNQDEFKSIFQEQDYKDFIAKILLCVDVLVEPTLLNHDVNISPDYYIVPCMIQTRLDNDYAAKYLNRNRSICMAYVFKVQMVPPCVFFRLIASAVGIWPFKEYEERKMFFQDIATFVFDENNEFSLIMDGRKIVVYFTNANSIQKIQQPKVASVQECLSMAIKSITEFYQIHSGSSHAFDVKMFENPFELEYGAACKAPCFVKREEELRLSKVGMWKCKHGQSHEADYLWYWDSKKNQTKTSKKMTDISPIVLMEKPPADLLRKLSFAVGIDGARLGLNLGVESSVIENMVISNRYNIFDKTLKILDYWKKSDDSVTVKHLVEGLQTIGGRGLETIVEYYSVSNRSNRQGPIKSVPLSLLTQDGITEDKGSNLLFKHEVLCDGLFVDCIVDKRMNLRVNTDTDDCQNRLVECESLYNRHLLLKTRVDNRYYQLNKVREELIDAIQHKDSLLLRHILAYWNLFNSDISFLKQMIELSIKTQCACCAKAIAWKITRLFMKEVTVSEYCDIWPGFRCACKKEYVLHGGESFKFWSSDVVIIVEVNEIETNLIQENSFHGIPVKYEKQIGQSQEGKLITEKITRLQSEDSELVSRGKGIESSEAKRYFAQHRKLSVISSSPLQSRGYPSKQDFIEEPCIQLYCRLKGYIPVGEAHFPSRIDGIPTDILQGYAELLVEDIRIGSEVGTVTGKTGTLGGFVRYHGKDAFLTCAHVIIDWEYLVTKGKRYRVHENKLHVSYINQGSAPGTTSKLCGELASFAFAPDKSDGTTVDAAIIQLDDTMVKLDHQNSAPWPVTGLGMSSLYLNECCIDYKFVGTLIALQTRSCGLISGLQHVSDNIVIESERKLELKTLMECVTGMEIRNPKPHNISEKVHFKEIIKKVADEEKKSPSSFTFYNQISFSNVPFQQGDSGTCIYAVGPHGIYGCIGMAIATHPDGGCIVTPIKPILSAFRIL</sequence>